<dbReference type="eggNOG" id="ENOG502SX0Z">
    <property type="taxonomic scope" value="Eukaryota"/>
</dbReference>
<evidence type="ECO:0000256" key="2">
    <source>
        <dbReference type="ARBA" id="ARBA00022692"/>
    </source>
</evidence>
<feature type="region of interest" description="Disordered" evidence="5">
    <location>
        <begin position="143"/>
        <end position="178"/>
    </location>
</feature>
<feature type="domain" description="Wax synthase" evidence="8">
    <location>
        <begin position="242"/>
        <end position="320"/>
    </location>
</feature>
<dbReference type="EMBL" id="DS985224">
    <property type="protein sequence ID" value="EEY21778.1"/>
    <property type="molecule type" value="Genomic_DNA"/>
</dbReference>
<dbReference type="AlphaFoldDB" id="C9SSL3"/>
<protein>
    <recommendedName>
        <fullName evidence="8">Wax synthase domain-containing protein</fullName>
    </recommendedName>
</protein>
<dbReference type="Proteomes" id="UP000008698">
    <property type="component" value="Unassembled WGS sequence"/>
</dbReference>
<keyword evidence="7" id="KW-0732">Signal</keyword>
<gene>
    <name evidence="9" type="ORF">VDBG_07888</name>
</gene>
<dbReference type="Pfam" id="PF13813">
    <property type="entry name" value="MBOAT_2"/>
    <property type="match status" value="1"/>
</dbReference>
<evidence type="ECO:0000256" key="7">
    <source>
        <dbReference type="SAM" id="SignalP"/>
    </source>
</evidence>
<keyword evidence="2 6" id="KW-0812">Transmembrane</keyword>
<sequence length="384" mass="43632">MHIALLHFLLVPTLAIAALNATPIPRVFLFALVAHQAWLTTQTIEAARLGTAAGFPSLDTHVADIAIKVAILVTLHMGVVLFLERIVLPKRDTWAGQVKEGYKMVFNGRRIGTTRLAPQVPILESEAMTLVTRKDDEVLLQRQQRPQGGSFHDRVGHRPPRTPAPLRPSSPFPRAPPRAPREVFFRRLLLPGRGPMPDAHEVAVRLWMTFETTWAAYSFYTTWHSLASAAAVAAGLDRPHEWPPLFGDIRQAYSLRRYWVKFFDRLIYRTMSGYAKFAGRWVGLCDAAGKAKTTWSRWALNGMVFMLSGVFHAWAAKWQGYRCGFWEEIWWWSANFVVVLGETVVLDGLRRIVPRWYHQMAEGRTARIAGGFWLRKNRLKIATG</sequence>
<evidence type="ECO:0000256" key="6">
    <source>
        <dbReference type="SAM" id="Phobius"/>
    </source>
</evidence>
<dbReference type="KEGG" id="val:VDBG_07888"/>
<organism evidence="10">
    <name type="scientific">Verticillium alfalfae (strain VaMs.102 / ATCC MYA-4576 / FGSC 10136)</name>
    <name type="common">Verticillium wilt of alfalfa</name>
    <name type="synonym">Verticillium albo-atrum</name>
    <dbReference type="NCBI Taxonomy" id="526221"/>
    <lineage>
        <taxon>Eukaryota</taxon>
        <taxon>Fungi</taxon>
        <taxon>Dikarya</taxon>
        <taxon>Ascomycota</taxon>
        <taxon>Pezizomycotina</taxon>
        <taxon>Sordariomycetes</taxon>
        <taxon>Hypocreomycetidae</taxon>
        <taxon>Glomerellales</taxon>
        <taxon>Plectosphaerellaceae</taxon>
        <taxon>Verticillium</taxon>
    </lineage>
</organism>
<dbReference type="GeneID" id="9529684"/>
<dbReference type="OMA" id="FIRAYFP"/>
<evidence type="ECO:0000256" key="1">
    <source>
        <dbReference type="ARBA" id="ARBA00004141"/>
    </source>
</evidence>
<evidence type="ECO:0000313" key="10">
    <source>
        <dbReference type="Proteomes" id="UP000008698"/>
    </source>
</evidence>
<comment type="subcellular location">
    <subcellularLocation>
        <location evidence="1">Membrane</location>
        <topology evidence="1">Multi-pass membrane protein</topology>
    </subcellularLocation>
</comment>
<evidence type="ECO:0000259" key="8">
    <source>
        <dbReference type="Pfam" id="PF13813"/>
    </source>
</evidence>
<feature type="chain" id="PRO_5003001289" description="Wax synthase domain-containing protein" evidence="7">
    <location>
        <begin position="18"/>
        <end position="384"/>
    </location>
</feature>
<feature type="signal peptide" evidence="7">
    <location>
        <begin position="1"/>
        <end position="17"/>
    </location>
</feature>
<feature type="compositionally biased region" description="Pro residues" evidence="5">
    <location>
        <begin position="161"/>
        <end position="178"/>
    </location>
</feature>
<evidence type="ECO:0000256" key="4">
    <source>
        <dbReference type="ARBA" id="ARBA00023136"/>
    </source>
</evidence>
<feature type="transmembrane region" description="Helical" evidence="6">
    <location>
        <begin position="329"/>
        <end position="349"/>
    </location>
</feature>
<dbReference type="InterPro" id="IPR032805">
    <property type="entry name" value="Wax_synthase_dom"/>
</dbReference>
<dbReference type="HOGENOM" id="CLU_720020_0_0_1"/>
<keyword evidence="10" id="KW-1185">Reference proteome</keyword>
<name>C9SSL3_VERA1</name>
<keyword evidence="4 6" id="KW-0472">Membrane</keyword>
<keyword evidence="3 6" id="KW-1133">Transmembrane helix</keyword>
<reference evidence="10" key="1">
    <citation type="journal article" date="2011" name="PLoS Pathog.">
        <title>Comparative genomics yields insights into niche adaptation of plant vascular wilt pathogens.</title>
        <authorList>
            <person name="Klosterman S.J."/>
            <person name="Subbarao K.V."/>
            <person name="Kang S."/>
            <person name="Veronese P."/>
            <person name="Gold S.E."/>
            <person name="Thomma B.P.H.J."/>
            <person name="Chen Z."/>
            <person name="Henrissat B."/>
            <person name="Lee Y.-H."/>
            <person name="Park J."/>
            <person name="Garcia-Pedrajas M.D."/>
            <person name="Barbara D.J."/>
            <person name="Anchieta A."/>
            <person name="de Jonge R."/>
            <person name="Santhanam P."/>
            <person name="Maruthachalam K."/>
            <person name="Atallah Z."/>
            <person name="Amyotte S.G."/>
            <person name="Paz Z."/>
            <person name="Inderbitzin P."/>
            <person name="Hayes R.J."/>
            <person name="Heiman D.I."/>
            <person name="Young S."/>
            <person name="Zeng Q."/>
            <person name="Engels R."/>
            <person name="Galagan J."/>
            <person name="Cuomo C.A."/>
            <person name="Dobinson K.F."/>
            <person name="Ma L.-J."/>
        </authorList>
    </citation>
    <scope>NUCLEOTIDE SEQUENCE [LARGE SCALE GENOMIC DNA]</scope>
    <source>
        <strain evidence="10">VaMs.102 / ATCC MYA-4576 / FGSC 10136</strain>
    </source>
</reference>
<evidence type="ECO:0000256" key="3">
    <source>
        <dbReference type="ARBA" id="ARBA00022989"/>
    </source>
</evidence>
<proteinExistence type="predicted"/>
<dbReference type="RefSeq" id="XP_003001629.1">
    <property type="nucleotide sequence ID" value="XM_003001583.1"/>
</dbReference>
<evidence type="ECO:0000313" key="9">
    <source>
        <dbReference type="EMBL" id="EEY21778.1"/>
    </source>
</evidence>
<feature type="transmembrane region" description="Helical" evidence="6">
    <location>
        <begin position="298"/>
        <end position="317"/>
    </location>
</feature>
<accession>C9SSL3</accession>
<dbReference type="OrthoDB" id="1077582at2759"/>
<feature type="transmembrane region" description="Helical" evidence="6">
    <location>
        <begin position="65"/>
        <end position="83"/>
    </location>
</feature>
<dbReference type="GO" id="GO:0016020">
    <property type="term" value="C:membrane"/>
    <property type="evidence" value="ECO:0007669"/>
    <property type="project" value="UniProtKB-SubCell"/>
</dbReference>
<evidence type="ECO:0000256" key="5">
    <source>
        <dbReference type="SAM" id="MobiDB-lite"/>
    </source>
</evidence>